<sequence>MLLVLTAAGCRAKAVGSGSGGADSAQMAVVEFLNAARAQDLQGISAYWGNEDSPTRDRVERQELERRLMIMACHLRHDESRIGPPQQGEAGRTVFSVQLTRGPRTATLPFTTVKNRRNGKWYVEDLDLRPAREICNAEPVSRPQARP</sequence>
<evidence type="ECO:0000313" key="3">
    <source>
        <dbReference type="Proteomes" id="UP001229955"/>
    </source>
</evidence>
<accession>A0AA49JZ96</accession>
<gene>
    <name evidence="1" type="ORF">Strain138_001045</name>
    <name evidence="2" type="ORF">Strain318_001045</name>
</gene>
<dbReference type="KEGG" id="pspc:Strain318_001045"/>
<dbReference type="Proteomes" id="UP001229955">
    <property type="component" value="Chromosome"/>
</dbReference>
<accession>A0AA49JTS1</accession>
<reference evidence="1" key="1">
    <citation type="submission" date="2023-07" db="EMBL/GenBank/DDBJ databases">
        <authorList>
            <person name="Haufschild T."/>
            <person name="Kallscheuer N."/>
            <person name="Hammer J."/>
            <person name="Kohn T."/>
            <person name="Kabuu M."/>
            <person name="Jogler M."/>
            <person name="Wohfarth N."/>
            <person name="Heuer A."/>
            <person name="Rohde M."/>
            <person name="van Teeseling M.C.F."/>
            <person name="Jogler C."/>
        </authorList>
    </citation>
    <scope>NUCLEOTIDE SEQUENCE</scope>
    <source>
        <strain evidence="1">Strain 138</strain>
        <strain evidence="2">Strain 318</strain>
    </source>
</reference>
<evidence type="ECO:0000313" key="1">
    <source>
        <dbReference type="EMBL" id="WKW11781.1"/>
    </source>
</evidence>
<keyword evidence="3" id="KW-1185">Reference proteome</keyword>
<dbReference type="EMBL" id="CP130612">
    <property type="protein sequence ID" value="WKW11781.1"/>
    <property type="molecule type" value="Genomic_DNA"/>
</dbReference>
<dbReference type="AlphaFoldDB" id="A0AA49JTS1"/>
<organism evidence="1">
    <name type="scientific">Pseudogemmatithrix spongiicola</name>
    <dbReference type="NCBI Taxonomy" id="3062599"/>
    <lineage>
        <taxon>Bacteria</taxon>
        <taxon>Pseudomonadati</taxon>
        <taxon>Gemmatimonadota</taxon>
        <taxon>Gemmatimonadia</taxon>
        <taxon>Gemmatimonadales</taxon>
        <taxon>Gemmatimonadaceae</taxon>
        <taxon>Pseudogemmatithrix</taxon>
    </lineage>
</organism>
<dbReference type="RefSeq" id="WP_367887469.1">
    <property type="nucleotide sequence ID" value="NZ_CP130612.1"/>
</dbReference>
<name>A0AA49JTS1_9BACT</name>
<protein>
    <submittedName>
        <fullName evidence="1">Uncharacterized protein</fullName>
    </submittedName>
</protein>
<proteinExistence type="predicted"/>
<evidence type="ECO:0000313" key="2">
    <source>
        <dbReference type="EMBL" id="WKW14691.1"/>
    </source>
</evidence>
<dbReference type="EMBL" id="CP130613">
    <property type="protein sequence ID" value="WKW14691.1"/>
    <property type="molecule type" value="Genomic_DNA"/>
</dbReference>